<feature type="region of interest" description="Disordered" evidence="1">
    <location>
        <begin position="22"/>
        <end position="109"/>
    </location>
</feature>
<evidence type="ECO:0000256" key="1">
    <source>
        <dbReference type="SAM" id="MobiDB-lite"/>
    </source>
</evidence>
<organism evidence="3 4">
    <name type="scientific">Erythranthe guttata</name>
    <name type="common">Yellow monkey flower</name>
    <name type="synonym">Mimulus guttatus</name>
    <dbReference type="NCBI Taxonomy" id="4155"/>
    <lineage>
        <taxon>Eukaryota</taxon>
        <taxon>Viridiplantae</taxon>
        <taxon>Streptophyta</taxon>
        <taxon>Embryophyta</taxon>
        <taxon>Tracheophyta</taxon>
        <taxon>Spermatophyta</taxon>
        <taxon>Magnoliopsida</taxon>
        <taxon>eudicotyledons</taxon>
        <taxon>Gunneridae</taxon>
        <taxon>Pentapetalae</taxon>
        <taxon>asterids</taxon>
        <taxon>lamiids</taxon>
        <taxon>Lamiales</taxon>
        <taxon>Phrymaceae</taxon>
        <taxon>Erythranthe</taxon>
    </lineage>
</organism>
<dbReference type="AlphaFoldDB" id="A0A022QY73"/>
<evidence type="ECO:0000259" key="2">
    <source>
        <dbReference type="PROSITE" id="PS51360"/>
    </source>
</evidence>
<feature type="region of interest" description="Disordered" evidence="1">
    <location>
        <begin position="219"/>
        <end position="252"/>
    </location>
</feature>
<keyword evidence="4" id="KW-1185">Reference proteome</keyword>
<dbReference type="Pfam" id="PF03126">
    <property type="entry name" value="Plus-3"/>
    <property type="match status" value="1"/>
</dbReference>
<feature type="compositionally biased region" description="Polar residues" evidence="1">
    <location>
        <begin position="37"/>
        <end position="55"/>
    </location>
</feature>
<gene>
    <name evidence="3" type="ORF">MIMGU_mgv1a004371mg</name>
</gene>
<accession>A0A022QY73</accession>
<dbReference type="Gene3D" id="3.90.70.200">
    <property type="entry name" value="Plus-3 domain"/>
    <property type="match status" value="1"/>
</dbReference>
<dbReference type="SMART" id="SM00719">
    <property type="entry name" value="Plus3"/>
    <property type="match status" value="1"/>
</dbReference>
<dbReference type="PANTHER" id="PTHR38940:SF5">
    <property type="match status" value="1"/>
</dbReference>
<feature type="compositionally biased region" description="Low complexity" evidence="1">
    <location>
        <begin position="224"/>
        <end position="234"/>
    </location>
</feature>
<dbReference type="SUPFAM" id="SSF159042">
    <property type="entry name" value="Plus3-like"/>
    <property type="match status" value="1"/>
</dbReference>
<protein>
    <recommendedName>
        <fullName evidence="2">Plus3 domain-containing protein</fullName>
    </recommendedName>
</protein>
<feature type="region of interest" description="Disordered" evidence="1">
    <location>
        <begin position="377"/>
        <end position="396"/>
    </location>
</feature>
<evidence type="ECO:0000313" key="3">
    <source>
        <dbReference type="EMBL" id="EYU32519.1"/>
    </source>
</evidence>
<dbReference type="EMBL" id="KI630827">
    <property type="protein sequence ID" value="EYU32519.1"/>
    <property type="molecule type" value="Genomic_DNA"/>
</dbReference>
<proteinExistence type="predicted"/>
<sequence>MSQKSAGLDTSANRISDCKVDMTTNSLSPKEPDYKLTSATVEVNKNKTDMPNSSGEMKVHEENSRSVEGSPTGSRVFLHQDKGKEKVLSDGDRNVGPSTDDEENTHESVESCNSAVLYCPKGVKRQSCDNLVLESKRMKKEDSSFILRHDSSFMNWISNMVKGISDSNKEYSPLEDSPSAHLALTLACSTDVYGKKTHDSKNLSMGNTTVIYKDKEESRVMVAEKSSPESPSLSSEKDKNNSSGLCNKEANPITVGQTSKPWIFSEYVENEDLAKKGVMESDSSGEKTNITAEIKATPDKSNPLTSLWITRLSTKNPRLEKSDEVTRKVNVARAVDDVLPIDRKKPVLGNSFPSYRAWNVKKYYSSKSVSTVNEIGRNSTPSNLANNVEDNRNSQNNTAVSSKVFHAIRNLRLTRADILRWMNSGVSLSHLSGFFLRLRLGNVEAGQEGGSYYVACITGDGREHKGSRSKKSVLVDVGGIISSVESQYVSNQEFLEDEIEAWWCRIMDSGCKIPSLDELNSKLKDRHILGF</sequence>
<dbReference type="GO" id="GO:0003677">
    <property type="term" value="F:DNA binding"/>
    <property type="evidence" value="ECO:0007669"/>
    <property type="project" value="InterPro"/>
</dbReference>
<dbReference type="Proteomes" id="UP000030748">
    <property type="component" value="Unassembled WGS sequence"/>
</dbReference>
<dbReference type="InterPro" id="IPR036128">
    <property type="entry name" value="Plus3-like_sf"/>
</dbReference>
<evidence type="ECO:0000313" key="4">
    <source>
        <dbReference type="Proteomes" id="UP000030748"/>
    </source>
</evidence>
<dbReference type="STRING" id="4155.A0A022QY73"/>
<feature type="domain" description="Plus3" evidence="2">
    <location>
        <begin position="402"/>
        <end position="531"/>
    </location>
</feature>
<dbReference type="InterPro" id="IPR004343">
    <property type="entry name" value="Plus-3_dom"/>
</dbReference>
<name>A0A022QY73_ERYGU</name>
<dbReference type="PROSITE" id="PS51360">
    <property type="entry name" value="PLUS3"/>
    <property type="match status" value="1"/>
</dbReference>
<feature type="compositionally biased region" description="Basic and acidic residues" evidence="1">
    <location>
        <begin position="78"/>
        <end position="93"/>
    </location>
</feature>
<dbReference type="eggNOG" id="ENOG502QSEI">
    <property type="taxonomic scope" value="Eukaryota"/>
</dbReference>
<reference evidence="3 4" key="1">
    <citation type="journal article" date="2013" name="Proc. Natl. Acad. Sci. U.S.A.">
        <title>Fine-scale variation in meiotic recombination in Mimulus inferred from population shotgun sequencing.</title>
        <authorList>
            <person name="Hellsten U."/>
            <person name="Wright K.M."/>
            <person name="Jenkins J."/>
            <person name="Shu S."/>
            <person name="Yuan Y."/>
            <person name="Wessler S.R."/>
            <person name="Schmutz J."/>
            <person name="Willis J.H."/>
            <person name="Rokhsar D.S."/>
        </authorList>
    </citation>
    <scope>NUCLEOTIDE SEQUENCE [LARGE SCALE GENOMIC DNA]</scope>
    <source>
        <strain evidence="4">cv. DUN x IM62</strain>
    </source>
</reference>
<dbReference type="PANTHER" id="PTHR38940">
    <property type="entry name" value="PLUS3 DOMAIN-CONTAINING PROTEIN"/>
    <property type="match status" value="1"/>
</dbReference>